<keyword evidence="2" id="KW-1185">Reference proteome</keyword>
<comment type="caution">
    <text evidence="1">The sequence shown here is derived from an EMBL/GenBank/DDBJ whole genome shotgun (WGS) entry which is preliminary data.</text>
</comment>
<proteinExistence type="predicted"/>
<gene>
    <name evidence="1" type="ORF">SCALIN_C04_0104</name>
</gene>
<dbReference type="RefSeq" id="WP_133111629.1">
    <property type="nucleotide sequence ID" value="NZ_BAOS01000004.1"/>
</dbReference>
<evidence type="ECO:0000313" key="1">
    <source>
        <dbReference type="EMBL" id="GAX59616.1"/>
    </source>
</evidence>
<accession>A0A286TUR4</accession>
<sequence>MSINQPTEKNGYMIVSCDLFQGIKALSGLPNIHPRNCVLIAAHSLECTLKAFLQHKGKKEELNNPKNRHNLRKLWNMAHNDGLNIPDEPPDCR</sequence>
<reference evidence="2" key="1">
    <citation type="journal article" date="2017" name="Environ. Microbiol. Rep.">
        <title>Genetic Diversity of Marine Anaerobic Ammonium-Oxidizing Bacteria as Revealed by Genomic and Proteomic Analyses of 'Candidatus Scalindua japonica'.</title>
        <authorList>
            <person name="Oshiki M."/>
            <person name="Mizuto K."/>
            <person name="Kimura Z."/>
            <person name="Kindaichi T."/>
            <person name="Satoh H."/>
            <person name="Okabe S."/>
        </authorList>
    </citation>
    <scope>NUCLEOTIDE SEQUENCE [LARGE SCALE GENOMIC DNA]</scope>
    <source>
        <strain evidence="2">husup-a2</strain>
    </source>
</reference>
<evidence type="ECO:0008006" key="3">
    <source>
        <dbReference type="Google" id="ProtNLM"/>
    </source>
</evidence>
<dbReference type="Proteomes" id="UP000218542">
    <property type="component" value="Unassembled WGS sequence"/>
</dbReference>
<evidence type="ECO:0000313" key="2">
    <source>
        <dbReference type="Proteomes" id="UP000218542"/>
    </source>
</evidence>
<name>A0A286TUR4_9BACT</name>
<organism evidence="1 2">
    <name type="scientific">Candidatus Scalindua japonica</name>
    <dbReference type="NCBI Taxonomy" id="1284222"/>
    <lineage>
        <taxon>Bacteria</taxon>
        <taxon>Pseudomonadati</taxon>
        <taxon>Planctomycetota</taxon>
        <taxon>Candidatus Brocadiia</taxon>
        <taxon>Candidatus Brocadiales</taxon>
        <taxon>Candidatus Scalinduaceae</taxon>
        <taxon>Candidatus Scalindua</taxon>
    </lineage>
</organism>
<dbReference type="AlphaFoldDB" id="A0A286TUR4"/>
<protein>
    <recommendedName>
        <fullName evidence="3">HEPN domain-containing protein</fullName>
    </recommendedName>
</protein>
<dbReference type="OrthoDB" id="9912385at2"/>
<dbReference type="EMBL" id="BAOS01000004">
    <property type="protein sequence ID" value="GAX59616.1"/>
    <property type="molecule type" value="Genomic_DNA"/>
</dbReference>